<organism evidence="1">
    <name type="scientific">marine sediment metagenome</name>
    <dbReference type="NCBI Taxonomy" id="412755"/>
    <lineage>
        <taxon>unclassified sequences</taxon>
        <taxon>metagenomes</taxon>
        <taxon>ecological metagenomes</taxon>
    </lineage>
</organism>
<reference evidence="1" key="1">
    <citation type="journal article" date="2015" name="Nature">
        <title>Complex archaea that bridge the gap between prokaryotes and eukaryotes.</title>
        <authorList>
            <person name="Spang A."/>
            <person name="Saw J.H."/>
            <person name="Jorgensen S.L."/>
            <person name="Zaremba-Niedzwiedzka K."/>
            <person name="Martijn J."/>
            <person name="Lind A.E."/>
            <person name="van Eijk R."/>
            <person name="Schleper C."/>
            <person name="Guy L."/>
            <person name="Ettema T.J."/>
        </authorList>
    </citation>
    <scope>NUCLEOTIDE SEQUENCE</scope>
</reference>
<sequence length="133" mass="15795">MSGVAKEEYSVAEFKKEFGKVKVAGKSKIRGAKSRYKNNWERMYAERLEIRRINGEIKSWKYECIRLKLADGAWYKPDFQVVYDSGKTEFHEIKGFRRTAGILRFKVAAKMYPEFTFFLVERPADQWEMTEWG</sequence>
<evidence type="ECO:0000313" key="1">
    <source>
        <dbReference type="EMBL" id="KKL12129.1"/>
    </source>
</evidence>
<comment type="caution">
    <text evidence="1">The sequence shown here is derived from an EMBL/GenBank/DDBJ whole genome shotgun (WGS) entry which is preliminary data.</text>
</comment>
<proteinExistence type="predicted"/>
<gene>
    <name evidence="1" type="ORF">LCGC14_2538900</name>
</gene>
<dbReference type="AlphaFoldDB" id="A0A0F9ARC6"/>
<dbReference type="Gene3D" id="3.40.91.30">
    <property type="match status" value="1"/>
</dbReference>
<protein>
    <recommendedName>
        <fullName evidence="2">DUF1064 domain-containing protein</fullName>
    </recommendedName>
</protein>
<dbReference type="EMBL" id="LAZR01041382">
    <property type="protein sequence ID" value="KKL12129.1"/>
    <property type="molecule type" value="Genomic_DNA"/>
</dbReference>
<accession>A0A0F9ARC6</accession>
<evidence type="ECO:0008006" key="2">
    <source>
        <dbReference type="Google" id="ProtNLM"/>
    </source>
</evidence>
<name>A0A0F9ARC6_9ZZZZ</name>